<dbReference type="AlphaFoldDB" id="A0A8J2RID0"/>
<feature type="domain" description="SH2" evidence="13">
    <location>
        <begin position="21"/>
        <end position="114"/>
    </location>
</feature>
<dbReference type="GO" id="GO:0007165">
    <property type="term" value="P:signal transduction"/>
    <property type="evidence" value="ECO:0007669"/>
    <property type="project" value="UniProtKB-ARBA"/>
</dbReference>
<dbReference type="InterPro" id="IPR036770">
    <property type="entry name" value="Ankyrin_rpt-contain_sf"/>
</dbReference>
<dbReference type="SUPFAM" id="SSF55550">
    <property type="entry name" value="SH2 domain"/>
    <property type="match status" value="2"/>
</dbReference>
<accession>A0A8J2RID0</accession>
<reference evidence="15" key="1">
    <citation type="submission" date="2021-11" db="EMBL/GenBank/DDBJ databases">
        <authorList>
            <person name="Schell T."/>
        </authorList>
    </citation>
    <scope>NUCLEOTIDE SEQUENCE</scope>
    <source>
        <strain evidence="15">M5</strain>
    </source>
</reference>
<evidence type="ECO:0000256" key="11">
    <source>
        <dbReference type="RuleBase" id="RU362096"/>
    </source>
</evidence>
<evidence type="ECO:0000256" key="5">
    <source>
        <dbReference type="ARBA" id="ARBA00022840"/>
    </source>
</evidence>
<dbReference type="GO" id="GO:0071944">
    <property type="term" value="C:cell periphery"/>
    <property type="evidence" value="ECO:0007669"/>
    <property type="project" value="UniProtKB-ARBA"/>
</dbReference>
<dbReference type="InterPro" id="IPR008266">
    <property type="entry name" value="Tyr_kinase_AS"/>
</dbReference>
<dbReference type="EMBL" id="CAKKLH010000035">
    <property type="protein sequence ID" value="CAH0100271.1"/>
    <property type="molecule type" value="Genomic_DNA"/>
</dbReference>
<evidence type="ECO:0000259" key="13">
    <source>
        <dbReference type="PROSITE" id="PS50001"/>
    </source>
</evidence>
<feature type="compositionally biased region" description="Low complexity" evidence="12">
    <location>
        <begin position="425"/>
        <end position="438"/>
    </location>
</feature>
<dbReference type="Pfam" id="PF12796">
    <property type="entry name" value="Ank_2"/>
    <property type="match status" value="1"/>
</dbReference>
<evidence type="ECO:0000256" key="4">
    <source>
        <dbReference type="ARBA" id="ARBA00022777"/>
    </source>
</evidence>
<dbReference type="InterPro" id="IPR017441">
    <property type="entry name" value="Protein_kinase_ATP_BS"/>
</dbReference>
<feature type="domain" description="Protein kinase" evidence="14">
    <location>
        <begin position="453"/>
        <end position="712"/>
    </location>
</feature>
<dbReference type="SMART" id="SM00248">
    <property type="entry name" value="ANK"/>
    <property type="match status" value="5"/>
</dbReference>
<evidence type="ECO:0000256" key="3">
    <source>
        <dbReference type="ARBA" id="ARBA00022741"/>
    </source>
</evidence>
<evidence type="ECO:0000256" key="9">
    <source>
        <dbReference type="PROSITE-ProRule" id="PRU00191"/>
    </source>
</evidence>
<keyword evidence="3 10" id="KW-0547">Nucleotide-binding</keyword>
<dbReference type="Proteomes" id="UP000789390">
    <property type="component" value="Unassembled WGS sequence"/>
</dbReference>
<dbReference type="PROSITE" id="PS50001">
    <property type="entry name" value="SH2"/>
    <property type="match status" value="2"/>
</dbReference>
<dbReference type="SMART" id="SM00219">
    <property type="entry name" value="TyrKc"/>
    <property type="match status" value="1"/>
</dbReference>
<dbReference type="OrthoDB" id="3256376at2759"/>
<dbReference type="Pfam" id="PF00023">
    <property type="entry name" value="Ank"/>
    <property type="match status" value="1"/>
</dbReference>
<keyword evidence="16" id="KW-1185">Reference proteome</keyword>
<feature type="repeat" description="ANK" evidence="8">
    <location>
        <begin position="162"/>
        <end position="194"/>
    </location>
</feature>
<sequence length="748" mass="84521">MNFNTMSRRPSRDETDQDLRWFHGKINRQEAEALLTNEDDSEGLFLVRESPTVDGAFILSVRHQGEPRHYQINRHGSDAFFSIEDGYIVHGLDALISLCQKEGSSIFGPLNRPCKKDLPPADTRCHGRCNLLHRATKEGNLTVVSELLRGGTYRSIDAKNEIGQTAIHLAAFLGNNMILKLLIQGGGNVNVKDDADLTPLHYSCIHNHHECVKTLLEFKASPQIRHRVTGMVPLHEAASRGHLDCVKIMMAMSVTPLSRTKEDQTPADLARKNGFYQCARRLESYKPPFPFTRKEDWYHGPISRQETERRLKEGSAKYNEDNFFLVRRSASKPGFYALSVLYSTGRVFHFEICKRGQYYYVDYGPYLESLEHVVGHYMNHADGLPAELQRPIKPPQPVIDDNFAFRTISRQTLSPPPLPNRNLRRSPSPNESVSNSPSKDVPKRIGIVAKEELELYDTLGEGEFGFVYRGSLRQSNGNSIPVAIKTLRDDQIESNREEFLREARVMMELRNPNIVRLIALCKGPPLMMVQELVALGSLLDYLLDHPHTISPQFEFALWAGQIADGMLYLEQRNFVHRDLAARNILLATRYQAKISDFGLSRVLGAGESFYSASKGGRWPVKWYAPESISCGMFSHASDVWSYGVTLWETYSFGQQPYGDMSGAEATEIVAQGARLPQPARCPNDIYSLMLRCWSENPDNRPTFANLVQHFASSAEYDNVKNLFQTVSTEQILDNLIDTSSSNLLVSDV</sequence>
<dbReference type="Gene3D" id="1.25.40.20">
    <property type="entry name" value="Ankyrin repeat-containing domain"/>
    <property type="match status" value="1"/>
</dbReference>
<evidence type="ECO:0000313" key="15">
    <source>
        <dbReference type="EMBL" id="CAH0100271.1"/>
    </source>
</evidence>
<feature type="repeat" description="ANK" evidence="8">
    <location>
        <begin position="229"/>
        <end position="261"/>
    </location>
</feature>
<comment type="caution">
    <text evidence="15">The sequence shown here is derived from an EMBL/GenBank/DDBJ whole genome shotgun (WGS) entry which is preliminary data.</text>
</comment>
<dbReference type="CDD" id="cd10347">
    <property type="entry name" value="SH2_Nterm_shark_like"/>
    <property type="match status" value="1"/>
</dbReference>
<dbReference type="SMART" id="SM00252">
    <property type="entry name" value="SH2"/>
    <property type="match status" value="2"/>
</dbReference>
<dbReference type="InterPro" id="IPR035061">
    <property type="entry name" value="Shark-like_SH2_N"/>
</dbReference>
<keyword evidence="6 11" id="KW-0829">Tyrosine-protein kinase</keyword>
<gene>
    <name evidence="15" type="ORF">DGAL_LOCUS2493</name>
</gene>
<dbReference type="InterPro" id="IPR050198">
    <property type="entry name" value="Non-receptor_tyrosine_kinases"/>
</dbReference>
<dbReference type="GO" id="GO:0004715">
    <property type="term" value="F:non-membrane spanning protein tyrosine kinase activity"/>
    <property type="evidence" value="ECO:0007669"/>
    <property type="project" value="UniProtKB-EC"/>
</dbReference>
<dbReference type="PRINTS" id="PR00401">
    <property type="entry name" value="SH2DOMAIN"/>
</dbReference>
<dbReference type="InterPro" id="IPR002110">
    <property type="entry name" value="Ankyrin_rpt"/>
</dbReference>
<proteinExistence type="inferred from homology"/>
<dbReference type="PROSITE" id="PS50011">
    <property type="entry name" value="PROTEIN_KINASE_DOM"/>
    <property type="match status" value="1"/>
</dbReference>
<evidence type="ECO:0000256" key="12">
    <source>
        <dbReference type="SAM" id="MobiDB-lite"/>
    </source>
</evidence>
<dbReference type="PANTHER" id="PTHR24418">
    <property type="entry name" value="TYROSINE-PROTEIN KINASE"/>
    <property type="match status" value="1"/>
</dbReference>
<dbReference type="SUPFAM" id="SSF56112">
    <property type="entry name" value="Protein kinase-like (PK-like)"/>
    <property type="match status" value="1"/>
</dbReference>
<evidence type="ECO:0000256" key="1">
    <source>
        <dbReference type="ARBA" id="ARBA00022553"/>
    </source>
</evidence>
<keyword evidence="8" id="KW-0040">ANK repeat</keyword>
<dbReference type="Gene3D" id="1.10.510.10">
    <property type="entry name" value="Transferase(Phosphotransferase) domain 1"/>
    <property type="match status" value="1"/>
</dbReference>
<feature type="domain" description="SH2" evidence="13">
    <location>
        <begin position="297"/>
        <end position="392"/>
    </location>
</feature>
<evidence type="ECO:0000256" key="7">
    <source>
        <dbReference type="ARBA" id="ARBA00051245"/>
    </source>
</evidence>
<dbReference type="InterPro" id="IPR020635">
    <property type="entry name" value="Tyr_kinase_cat_dom"/>
</dbReference>
<dbReference type="Gene3D" id="3.30.200.20">
    <property type="entry name" value="Phosphorylase Kinase, domain 1"/>
    <property type="match status" value="1"/>
</dbReference>
<evidence type="ECO:0000256" key="2">
    <source>
        <dbReference type="ARBA" id="ARBA00022679"/>
    </source>
</evidence>
<feature type="region of interest" description="Disordered" evidence="12">
    <location>
        <begin position="410"/>
        <end position="441"/>
    </location>
</feature>
<dbReference type="InterPro" id="IPR001245">
    <property type="entry name" value="Ser-Thr/Tyr_kinase_cat_dom"/>
</dbReference>
<keyword evidence="5 10" id="KW-0067">ATP-binding</keyword>
<dbReference type="InterPro" id="IPR000719">
    <property type="entry name" value="Prot_kinase_dom"/>
</dbReference>
<dbReference type="InterPro" id="IPR036860">
    <property type="entry name" value="SH2_dom_sf"/>
</dbReference>
<evidence type="ECO:0000313" key="16">
    <source>
        <dbReference type="Proteomes" id="UP000789390"/>
    </source>
</evidence>
<dbReference type="InterPro" id="IPR011009">
    <property type="entry name" value="Kinase-like_dom_sf"/>
</dbReference>
<name>A0A8J2RID0_9CRUS</name>
<comment type="similarity">
    <text evidence="11">Belongs to the protein kinase superfamily. Tyr protein kinase family.</text>
</comment>
<keyword evidence="9" id="KW-0727">SH2 domain</keyword>
<dbReference type="PROSITE" id="PS50297">
    <property type="entry name" value="ANK_REP_REGION"/>
    <property type="match status" value="2"/>
</dbReference>
<dbReference type="PROSITE" id="PS50088">
    <property type="entry name" value="ANK_REPEAT"/>
    <property type="match status" value="3"/>
</dbReference>
<evidence type="ECO:0000256" key="10">
    <source>
        <dbReference type="PROSITE-ProRule" id="PRU10141"/>
    </source>
</evidence>
<dbReference type="PROSITE" id="PS00109">
    <property type="entry name" value="PROTEIN_KINASE_TYR"/>
    <property type="match status" value="1"/>
</dbReference>
<dbReference type="PRINTS" id="PR00109">
    <property type="entry name" value="TYRKINASE"/>
</dbReference>
<dbReference type="InterPro" id="IPR000980">
    <property type="entry name" value="SH2"/>
</dbReference>
<dbReference type="GO" id="GO:0005524">
    <property type="term" value="F:ATP binding"/>
    <property type="evidence" value="ECO:0007669"/>
    <property type="project" value="UniProtKB-UniRule"/>
</dbReference>
<feature type="binding site" evidence="10">
    <location>
        <position position="485"/>
    </location>
    <ligand>
        <name>ATP</name>
        <dbReference type="ChEBI" id="CHEBI:30616"/>
    </ligand>
</feature>
<evidence type="ECO:0000256" key="8">
    <source>
        <dbReference type="PROSITE-ProRule" id="PRU00023"/>
    </source>
</evidence>
<keyword evidence="2 11" id="KW-0808">Transferase</keyword>
<dbReference type="Pfam" id="PF00017">
    <property type="entry name" value="SH2"/>
    <property type="match status" value="2"/>
</dbReference>
<evidence type="ECO:0000256" key="6">
    <source>
        <dbReference type="ARBA" id="ARBA00023137"/>
    </source>
</evidence>
<keyword evidence="4 11" id="KW-0418">Kinase</keyword>
<keyword evidence="1" id="KW-0597">Phosphoprotein</keyword>
<dbReference type="FunFam" id="1.10.510.10:FF:000027">
    <property type="entry name" value="Receptor protein-tyrosine kinase"/>
    <property type="match status" value="1"/>
</dbReference>
<feature type="repeat" description="ANK" evidence="8">
    <location>
        <begin position="195"/>
        <end position="227"/>
    </location>
</feature>
<comment type="catalytic activity">
    <reaction evidence="7 11">
        <text>L-tyrosyl-[protein] + ATP = O-phospho-L-tyrosyl-[protein] + ADP + H(+)</text>
        <dbReference type="Rhea" id="RHEA:10596"/>
        <dbReference type="Rhea" id="RHEA-COMP:10136"/>
        <dbReference type="Rhea" id="RHEA-COMP:20101"/>
        <dbReference type="ChEBI" id="CHEBI:15378"/>
        <dbReference type="ChEBI" id="CHEBI:30616"/>
        <dbReference type="ChEBI" id="CHEBI:46858"/>
        <dbReference type="ChEBI" id="CHEBI:61978"/>
        <dbReference type="ChEBI" id="CHEBI:456216"/>
        <dbReference type="EC" id="2.7.10.2"/>
    </reaction>
</comment>
<evidence type="ECO:0000259" key="14">
    <source>
        <dbReference type="PROSITE" id="PS50011"/>
    </source>
</evidence>
<dbReference type="SUPFAM" id="SSF48403">
    <property type="entry name" value="Ankyrin repeat"/>
    <property type="match status" value="1"/>
</dbReference>
<dbReference type="GO" id="GO:0002009">
    <property type="term" value="P:morphogenesis of an epithelium"/>
    <property type="evidence" value="ECO:0007669"/>
    <property type="project" value="UniProtKB-ARBA"/>
</dbReference>
<dbReference type="PROSITE" id="PS00107">
    <property type="entry name" value="PROTEIN_KINASE_ATP"/>
    <property type="match status" value="1"/>
</dbReference>
<protein>
    <recommendedName>
        <fullName evidence="11">Tyrosine-protein kinase</fullName>
        <ecNumber evidence="11">2.7.10.2</ecNumber>
    </recommendedName>
</protein>
<dbReference type="Gene3D" id="3.30.505.10">
    <property type="entry name" value="SH2 domain"/>
    <property type="match status" value="2"/>
</dbReference>
<organism evidence="15 16">
    <name type="scientific">Daphnia galeata</name>
    <dbReference type="NCBI Taxonomy" id="27404"/>
    <lineage>
        <taxon>Eukaryota</taxon>
        <taxon>Metazoa</taxon>
        <taxon>Ecdysozoa</taxon>
        <taxon>Arthropoda</taxon>
        <taxon>Crustacea</taxon>
        <taxon>Branchiopoda</taxon>
        <taxon>Diplostraca</taxon>
        <taxon>Cladocera</taxon>
        <taxon>Anomopoda</taxon>
        <taxon>Daphniidae</taxon>
        <taxon>Daphnia</taxon>
    </lineage>
</organism>
<dbReference type="EC" id="2.7.10.2" evidence="11"/>
<dbReference type="Pfam" id="PF07714">
    <property type="entry name" value="PK_Tyr_Ser-Thr"/>
    <property type="match status" value="1"/>
</dbReference>